<sequence length="444" mass="51493">MLFEFLKYLQPTHYFSLLKRNGESVFPVFKALPEALQTQLEPDGHYTSALARDYDLSWQALHKGYIGDTATIVQIASLPVVDNYVFMRKYFSPFWVLYVLLYRLLSFKSPLRELSAYFKTRGVQRSAYWNTPFKYPEWDTFESTLVASAPKVSVIIPTLNRYAYLKDVLRDLEQQDYTHFEVLVVDQSTPFQAAFYEGYDLELDVVYQEEQALWLARNTAIRRSTGDYLLLFDDDSRVSSDWIRNHLKCIDFFKASLSSGVSISKVGAKVPEHYAFFRVSDQLDTGNVLIKRSVFKTLGLFDRQFEQQRMGDGEYGLRAYLHGFLNVSNPYAKRLHLKVNSGGLRTMGSWDAFRTKHWLSPRPIPSVLYLFRGYYGNAAAKRALWRTIPLSIMPYQFKTHKGLQIIGVFVSLFFIPLVLYQVVKSWRLASEKLKIGARIENLSD</sequence>
<feature type="transmembrane region" description="Helical" evidence="1">
    <location>
        <begin position="403"/>
        <end position="423"/>
    </location>
</feature>
<keyword evidence="1" id="KW-0812">Transmembrane</keyword>
<dbReference type="PANTHER" id="PTHR43685">
    <property type="entry name" value="GLYCOSYLTRANSFERASE"/>
    <property type="match status" value="1"/>
</dbReference>
<dbReference type="InterPro" id="IPR001173">
    <property type="entry name" value="Glyco_trans_2-like"/>
</dbReference>
<dbReference type="InterPro" id="IPR029044">
    <property type="entry name" value="Nucleotide-diphossugar_trans"/>
</dbReference>
<name>A0ABN1JW74_9FLAO</name>
<dbReference type="RefSeq" id="WP_343798903.1">
    <property type="nucleotide sequence ID" value="NZ_BAAAGF010000004.1"/>
</dbReference>
<evidence type="ECO:0000313" key="3">
    <source>
        <dbReference type="EMBL" id="GAA0747918.1"/>
    </source>
</evidence>
<dbReference type="SUPFAM" id="SSF53448">
    <property type="entry name" value="Nucleotide-diphospho-sugar transferases"/>
    <property type="match status" value="1"/>
</dbReference>
<dbReference type="Gene3D" id="3.90.550.10">
    <property type="entry name" value="Spore Coat Polysaccharide Biosynthesis Protein SpsA, Chain A"/>
    <property type="match status" value="1"/>
</dbReference>
<evidence type="ECO:0000256" key="1">
    <source>
        <dbReference type="SAM" id="Phobius"/>
    </source>
</evidence>
<keyword evidence="1" id="KW-0472">Membrane</keyword>
<gene>
    <name evidence="3" type="ORF">GCM10009431_25850</name>
</gene>
<reference evidence="3 4" key="1">
    <citation type="journal article" date="2019" name="Int. J. Syst. Evol. Microbiol.">
        <title>The Global Catalogue of Microorganisms (GCM) 10K type strain sequencing project: providing services to taxonomists for standard genome sequencing and annotation.</title>
        <authorList>
            <consortium name="The Broad Institute Genomics Platform"/>
            <consortium name="The Broad Institute Genome Sequencing Center for Infectious Disease"/>
            <person name="Wu L."/>
            <person name="Ma J."/>
        </authorList>
    </citation>
    <scope>NUCLEOTIDE SEQUENCE [LARGE SCALE GENOMIC DNA]</scope>
    <source>
        <strain evidence="3 4">JCM 15976</strain>
    </source>
</reference>
<evidence type="ECO:0000313" key="4">
    <source>
        <dbReference type="Proteomes" id="UP001500736"/>
    </source>
</evidence>
<protein>
    <recommendedName>
        <fullName evidence="2">Glycosyltransferase 2-like domain-containing protein</fullName>
    </recommendedName>
</protein>
<evidence type="ECO:0000259" key="2">
    <source>
        <dbReference type="Pfam" id="PF00535"/>
    </source>
</evidence>
<dbReference type="Proteomes" id="UP001500736">
    <property type="component" value="Unassembled WGS sequence"/>
</dbReference>
<dbReference type="CDD" id="cd00761">
    <property type="entry name" value="Glyco_tranf_GTA_type"/>
    <property type="match status" value="1"/>
</dbReference>
<keyword evidence="1" id="KW-1133">Transmembrane helix</keyword>
<organism evidence="3 4">
    <name type="scientific">Gaetbulibacter jejuensis</name>
    <dbReference type="NCBI Taxonomy" id="584607"/>
    <lineage>
        <taxon>Bacteria</taxon>
        <taxon>Pseudomonadati</taxon>
        <taxon>Bacteroidota</taxon>
        <taxon>Flavobacteriia</taxon>
        <taxon>Flavobacteriales</taxon>
        <taxon>Flavobacteriaceae</taxon>
        <taxon>Gaetbulibacter</taxon>
    </lineage>
</organism>
<dbReference type="Pfam" id="PF00535">
    <property type="entry name" value="Glycos_transf_2"/>
    <property type="match status" value="1"/>
</dbReference>
<dbReference type="EMBL" id="BAAAGF010000004">
    <property type="protein sequence ID" value="GAA0747918.1"/>
    <property type="molecule type" value="Genomic_DNA"/>
</dbReference>
<comment type="caution">
    <text evidence="3">The sequence shown here is derived from an EMBL/GenBank/DDBJ whole genome shotgun (WGS) entry which is preliminary data.</text>
</comment>
<dbReference type="PANTHER" id="PTHR43685:SF2">
    <property type="entry name" value="GLYCOSYLTRANSFERASE 2-LIKE DOMAIN-CONTAINING PROTEIN"/>
    <property type="match status" value="1"/>
</dbReference>
<accession>A0ABN1JW74</accession>
<keyword evidence="4" id="KW-1185">Reference proteome</keyword>
<proteinExistence type="predicted"/>
<dbReference type="InterPro" id="IPR050834">
    <property type="entry name" value="Glycosyltransf_2"/>
</dbReference>
<feature type="domain" description="Glycosyltransferase 2-like" evidence="2">
    <location>
        <begin position="153"/>
        <end position="260"/>
    </location>
</feature>